<reference evidence="1 2" key="1">
    <citation type="submission" date="2020-04" db="EMBL/GenBank/DDBJ databases">
        <authorList>
            <person name="De Canck E."/>
        </authorList>
    </citation>
    <scope>NUCLEOTIDE SEQUENCE [LARGE SCALE GENOMIC DNA]</scope>
    <source>
        <strain evidence="1 2">LMG 27177</strain>
    </source>
</reference>
<dbReference type="Proteomes" id="UP000494252">
    <property type="component" value="Unassembled WGS sequence"/>
</dbReference>
<dbReference type="AlphaFoldDB" id="A0A6J5H1L5"/>
<protein>
    <submittedName>
        <fullName evidence="1">Uncharacterized protein</fullName>
    </submittedName>
</protein>
<evidence type="ECO:0000313" key="2">
    <source>
        <dbReference type="Proteomes" id="UP000494252"/>
    </source>
</evidence>
<accession>A0A6J5H1L5</accession>
<proteinExistence type="predicted"/>
<sequence length="61" mass="6772">MGVARAYATVKVGPLRGGSGDSIASLIERRDMITSWIWVIYAGISRRSTVRWDGHRLIQSP</sequence>
<dbReference type="EMBL" id="CADIKI010000032">
    <property type="protein sequence ID" value="CAB3810080.1"/>
    <property type="molecule type" value="Genomic_DNA"/>
</dbReference>
<keyword evidence="2" id="KW-1185">Reference proteome</keyword>
<organism evidence="1 2">
    <name type="scientific">Paraburkholderia fynbosensis</name>
    <dbReference type="NCBI Taxonomy" id="1200993"/>
    <lineage>
        <taxon>Bacteria</taxon>
        <taxon>Pseudomonadati</taxon>
        <taxon>Pseudomonadota</taxon>
        <taxon>Betaproteobacteria</taxon>
        <taxon>Burkholderiales</taxon>
        <taxon>Burkholderiaceae</taxon>
        <taxon>Paraburkholderia</taxon>
    </lineage>
</organism>
<name>A0A6J5H1L5_9BURK</name>
<evidence type="ECO:0000313" key="1">
    <source>
        <dbReference type="EMBL" id="CAB3810080.1"/>
    </source>
</evidence>
<gene>
    <name evidence="1" type="ORF">LMG27177_07038</name>
</gene>